<dbReference type="PANTHER" id="PTHR13465:SF2">
    <property type="entry name" value="PHAGOSOME ASSEMBLY FACTOR 1"/>
    <property type="match status" value="1"/>
</dbReference>
<dbReference type="AlphaFoldDB" id="A0A8H7PGS6"/>
<feature type="compositionally biased region" description="Low complexity" evidence="2">
    <location>
        <begin position="251"/>
        <end position="261"/>
    </location>
</feature>
<comment type="similarity">
    <text evidence="1">Belongs to the PHAF1 family.</text>
</comment>
<evidence type="ECO:0000256" key="1">
    <source>
        <dbReference type="ARBA" id="ARBA00024339"/>
    </source>
</evidence>
<comment type="caution">
    <text evidence="3">The sequence shown here is derived from an EMBL/GenBank/DDBJ whole genome shotgun (WGS) entry which is preliminary data.</text>
</comment>
<dbReference type="OrthoDB" id="411211at2759"/>
<protein>
    <submittedName>
        <fullName evidence="3">Uncharacterized protein</fullName>
    </submittedName>
</protein>
<dbReference type="GO" id="GO:0005802">
    <property type="term" value="C:trans-Golgi network"/>
    <property type="evidence" value="ECO:0007669"/>
    <property type="project" value="TreeGrafter"/>
</dbReference>
<proteinExistence type="inferred from homology"/>
<sequence>MQESPKQEEGGHAKRIELSISPGTSLGPFRLGTSIWEIITFLRERSSFFPQVELKYSQEDPLGMDFIISLPQNGLNLRCDGSLQRLRCIECYDISKVKLIYQNNDVSSNRTIPTFLLIYKSFGPTYPGEFDTSESAYSLNYPGLSFTFPIPSRHQELYSSSTELPLEFPDGTTPIANHVYVYNGSQNWHQCTLPNLQKIISENNNSTQGRYGKKGRREVERVIAEPNVGITLIFPLGNTSAGTSDSHSEDSTTTSAASGSTVKVLVRSTTPQDLLSDLGKPSCIFYKEEDKMRIHSVLDEPSSDKGKSDNGDEDDTTSESENVVSGENAVDKGMLLHEEDLEATLEKLNILRKGIEAAQPADYFFNYFYLGIDVLFDGSAHVCKKIVIHGNIPGHFDFQRYKRCPLVLRFSSAQMASKTDQQEILVDVDTGMNNDIPGILKIEALKKRIPWVANNGISSPDDSTKQKPVILTRGSSEQNPFGSSHLTGYNEGIVMEVMKNGCVPTLVLF</sequence>
<dbReference type="InterPro" id="IPR005373">
    <property type="entry name" value="PHAF1"/>
</dbReference>
<evidence type="ECO:0000256" key="2">
    <source>
        <dbReference type="SAM" id="MobiDB-lite"/>
    </source>
</evidence>
<evidence type="ECO:0000313" key="4">
    <source>
        <dbReference type="Proteomes" id="UP000654370"/>
    </source>
</evidence>
<dbReference type="InterPro" id="IPR039156">
    <property type="entry name" value="PHAF1/BROMI"/>
</dbReference>
<feature type="compositionally biased region" description="Basic and acidic residues" evidence="2">
    <location>
        <begin position="296"/>
        <end position="310"/>
    </location>
</feature>
<keyword evidence="4" id="KW-1185">Reference proteome</keyword>
<dbReference type="GO" id="GO:0043001">
    <property type="term" value="P:Golgi to plasma membrane protein transport"/>
    <property type="evidence" value="ECO:0007669"/>
    <property type="project" value="TreeGrafter"/>
</dbReference>
<reference evidence="3" key="1">
    <citation type="submission" date="2020-12" db="EMBL/GenBank/DDBJ databases">
        <title>Metabolic potential, ecology and presence of endohyphal bacteria is reflected in genomic diversity of Mucoromycotina.</title>
        <authorList>
            <person name="Muszewska A."/>
            <person name="Okrasinska A."/>
            <person name="Steczkiewicz K."/>
            <person name="Drgas O."/>
            <person name="Orlowska M."/>
            <person name="Perlinska-Lenart U."/>
            <person name="Aleksandrzak-Piekarczyk T."/>
            <person name="Szatraj K."/>
            <person name="Zielenkiewicz U."/>
            <person name="Pilsyk S."/>
            <person name="Malc E."/>
            <person name="Mieczkowski P."/>
            <person name="Kruszewska J.S."/>
            <person name="Biernat P."/>
            <person name="Pawlowska J."/>
        </authorList>
    </citation>
    <scope>NUCLEOTIDE SEQUENCE</scope>
    <source>
        <strain evidence="3">WA0000067209</strain>
    </source>
</reference>
<feature type="region of interest" description="Disordered" evidence="2">
    <location>
        <begin position="296"/>
        <end position="329"/>
    </location>
</feature>
<dbReference type="Proteomes" id="UP000654370">
    <property type="component" value="Unassembled WGS sequence"/>
</dbReference>
<dbReference type="Pfam" id="PF03676">
    <property type="entry name" value="PHAF1"/>
    <property type="match status" value="2"/>
</dbReference>
<feature type="region of interest" description="Disordered" evidence="2">
    <location>
        <begin position="240"/>
        <end position="262"/>
    </location>
</feature>
<gene>
    <name evidence="3" type="ORF">INT43_005119</name>
</gene>
<organism evidence="3 4">
    <name type="scientific">Mortierella isabellina</name>
    <name type="common">Filamentous fungus</name>
    <name type="synonym">Umbelopsis isabellina</name>
    <dbReference type="NCBI Taxonomy" id="91625"/>
    <lineage>
        <taxon>Eukaryota</taxon>
        <taxon>Fungi</taxon>
        <taxon>Fungi incertae sedis</taxon>
        <taxon>Mucoromycota</taxon>
        <taxon>Mucoromycotina</taxon>
        <taxon>Umbelopsidomycetes</taxon>
        <taxon>Umbelopsidales</taxon>
        <taxon>Umbelopsidaceae</taxon>
        <taxon>Umbelopsis</taxon>
    </lineage>
</organism>
<accession>A0A8H7PGS6</accession>
<dbReference type="PANTHER" id="PTHR13465">
    <property type="entry name" value="UPF0183 PROTEIN"/>
    <property type="match status" value="1"/>
</dbReference>
<name>A0A8H7PGS6_MORIS</name>
<evidence type="ECO:0000313" key="3">
    <source>
        <dbReference type="EMBL" id="KAG2173699.1"/>
    </source>
</evidence>
<dbReference type="EMBL" id="JAEPQZ010000014">
    <property type="protein sequence ID" value="KAG2173699.1"/>
    <property type="molecule type" value="Genomic_DNA"/>
</dbReference>